<evidence type="ECO:0000256" key="1">
    <source>
        <dbReference type="ARBA" id="ARBA00004383"/>
    </source>
</evidence>
<accession>A0ABX8UI49</accession>
<dbReference type="InterPro" id="IPR051045">
    <property type="entry name" value="TonB-dependent_transducer"/>
</dbReference>
<name>A0ABX8UI49_9BURK</name>
<dbReference type="SUPFAM" id="SSF74653">
    <property type="entry name" value="TolA/TonB C-terminal domain"/>
    <property type="match status" value="1"/>
</dbReference>
<gene>
    <name evidence="13" type="ORF">KZJ38_18520</name>
</gene>
<keyword evidence="7" id="KW-0653">Protein transport</keyword>
<keyword evidence="6 11" id="KW-0812">Transmembrane</keyword>
<dbReference type="InterPro" id="IPR037682">
    <property type="entry name" value="TonB_C"/>
</dbReference>
<evidence type="ECO:0000259" key="12">
    <source>
        <dbReference type="PROSITE" id="PS52015"/>
    </source>
</evidence>
<evidence type="ECO:0000256" key="10">
    <source>
        <dbReference type="SAM" id="MobiDB-lite"/>
    </source>
</evidence>
<evidence type="ECO:0000256" key="11">
    <source>
        <dbReference type="SAM" id="Phobius"/>
    </source>
</evidence>
<feature type="domain" description="TonB C-terminal" evidence="12">
    <location>
        <begin position="154"/>
        <end position="246"/>
    </location>
</feature>
<dbReference type="InterPro" id="IPR006260">
    <property type="entry name" value="TonB/TolA_C"/>
</dbReference>
<dbReference type="Pfam" id="PF03544">
    <property type="entry name" value="TonB_C"/>
    <property type="match status" value="1"/>
</dbReference>
<comment type="subcellular location">
    <subcellularLocation>
        <location evidence="1">Cell inner membrane</location>
        <topology evidence="1">Single-pass membrane protein</topology>
        <orientation evidence="1">Periplasmic side</orientation>
    </subcellularLocation>
</comment>
<dbReference type="PANTHER" id="PTHR33446:SF2">
    <property type="entry name" value="PROTEIN TONB"/>
    <property type="match status" value="1"/>
</dbReference>
<feature type="compositionally biased region" description="Low complexity" evidence="10">
    <location>
        <begin position="120"/>
        <end position="133"/>
    </location>
</feature>
<keyword evidence="5" id="KW-0997">Cell inner membrane</keyword>
<protein>
    <submittedName>
        <fullName evidence="13">TonB family protein</fullName>
    </submittedName>
</protein>
<feature type="compositionally biased region" description="Pro residues" evidence="10">
    <location>
        <begin position="134"/>
        <end position="151"/>
    </location>
</feature>
<evidence type="ECO:0000256" key="5">
    <source>
        <dbReference type="ARBA" id="ARBA00022519"/>
    </source>
</evidence>
<keyword evidence="3" id="KW-0813">Transport</keyword>
<evidence type="ECO:0000256" key="9">
    <source>
        <dbReference type="ARBA" id="ARBA00023136"/>
    </source>
</evidence>
<dbReference type="RefSeq" id="WP_219797629.1">
    <property type="nucleotide sequence ID" value="NZ_CP080095.1"/>
</dbReference>
<dbReference type="Gene3D" id="3.30.1150.10">
    <property type="match status" value="1"/>
</dbReference>
<keyword evidence="14" id="KW-1185">Reference proteome</keyword>
<sequence>MATVPTFGVLTEQRRFGLAAAIALLAELAVLGGAWVWVSHKPAPPPAPLRPPVTVTLAPAVQPAPPKPVTAPAPQTKPQPLPRPAPVHAAAPAQHVVRTARPQHAAPPAPAPAPAPMPAAVPAAPLPSAVSTEAPPPSPPPVAAPAAPAGPTPSFEGALRAAIQAALHYPEAARMAGMSGRTRVAFHYRDGVVSDVTVVASSGMAMLDRAALAAVRDANCPKPEPAFAGKTLSEQLWVNFNLQDHE</sequence>
<evidence type="ECO:0000256" key="4">
    <source>
        <dbReference type="ARBA" id="ARBA00022475"/>
    </source>
</evidence>
<proteinExistence type="inferred from homology"/>
<evidence type="ECO:0000256" key="8">
    <source>
        <dbReference type="ARBA" id="ARBA00022989"/>
    </source>
</evidence>
<evidence type="ECO:0000256" key="7">
    <source>
        <dbReference type="ARBA" id="ARBA00022927"/>
    </source>
</evidence>
<evidence type="ECO:0000256" key="6">
    <source>
        <dbReference type="ARBA" id="ARBA00022692"/>
    </source>
</evidence>
<keyword evidence="4" id="KW-1003">Cell membrane</keyword>
<feature type="transmembrane region" description="Helical" evidence="11">
    <location>
        <begin position="16"/>
        <end position="38"/>
    </location>
</feature>
<reference evidence="13 14" key="1">
    <citation type="submission" date="2021-07" db="EMBL/GenBank/DDBJ databases">
        <title>Paraburkholderia edwinii protects Aspergillus sp. from phenazines by acting as a toxin sponge.</title>
        <authorList>
            <person name="Dahlstrom K.M."/>
            <person name="Newman D.K."/>
        </authorList>
    </citation>
    <scope>NUCLEOTIDE SEQUENCE [LARGE SCALE GENOMIC DNA]</scope>
    <source>
        <strain evidence="13 14">Pe01</strain>
    </source>
</reference>
<evidence type="ECO:0000256" key="3">
    <source>
        <dbReference type="ARBA" id="ARBA00022448"/>
    </source>
</evidence>
<feature type="compositionally biased region" description="Pro residues" evidence="10">
    <location>
        <begin position="62"/>
        <end position="85"/>
    </location>
</feature>
<evidence type="ECO:0000256" key="2">
    <source>
        <dbReference type="ARBA" id="ARBA00006555"/>
    </source>
</evidence>
<evidence type="ECO:0000313" key="14">
    <source>
        <dbReference type="Proteomes" id="UP000826462"/>
    </source>
</evidence>
<dbReference type="Proteomes" id="UP000826462">
    <property type="component" value="Chromosome 1"/>
</dbReference>
<keyword evidence="8 11" id="KW-1133">Transmembrane helix</keyword>
<keyword evidence="9 11" id="KW-0472">Membrane</keyword>
<organism evidence="13 14">
    <name type="scientific">Paraburkholderia edwinii</name>
    <dbReference type="NCBI Taxonomy" id="2861782"/>
    <lineage>
        <taxon>Bacteria</taxon>
        <taxon>Pseudomonadati</taxon>
        <taxon>Pseudomonadota</taxon>
        <taxon>Betaproteobacteria</taxon>
        <taxon>Burkholderiales</taxon>
        <taxon>Burkholderiaceae</taxon>
        <taxon>Paraburkholderia</taxon>
    </lineage>
</organism>
<evidence type="ECO:0000313" key="13">
    <source>
        <dbReference type="EMBL" id="QYD68236.1"/>
    </source>
</evidence>
<dbReference type="EMBL" id="CP080095">
    <property type="protein sequence ID" value="QYD68236.1"/>
    <property type="molecule type" value="Genomic_DNA"/>
</dbReference>
<comment type="similarity">
    <text evidence="2">Belongs to the TonB family.</text>
</comment>
<feature type="compositionally biased region" description="Pro residues" evidence="10">
    <location>
        <begin position="105"/>
        <end position="119"/>
    </location>
</feature>
<dbReference type="NCBIfam" id="TIGR01352">
    <property type="entry name" value="tonB_Cterm"/>
    <property type="match status" value="1"/>
</dbReference>
<feature type="region of interest" description="Disordered" evidence="10">
    <location>
        <begin position="60"/>
        <end position="155"/>
    </location>
</feature>
<dbReference type="PROSITE" id="PS52015">
    <property type="entry name" value="TONB_CTD"/>
    <property type="match status" value="1"/>
</dbReference>
<dbReference type="PANTHER" id="PTHR33446">
    <property type="entry name" value="PROTEIN TONB-RELATED"/>
    <property type="match status" value="1"/>
</dbReference>